<dbReference type="EMBL" id="JAGTXO010000044">
    <property type="protein sequence ID" value="KAG8459108.1"/>
    <property type="molecule type" value="Genomic_DNA"/>
</dbReference>
<dbReference type="AlphaFoldDB" id="A0A8J5X4F0"/>
<protein>
    <submittedName>
        <fullName evidence="1">Uncharacterized protein</fullName>
    </submittedName>
</protein>
<organism evidence="1 2">
    <name type="scientific">Diacronema lutheri</name>
    <name type="common">Unicellular marine alga</name>
    <name type="synonym">Monochrysis lutheri</name>
    <dbReference type="NCBI Taxonomy" id="2081491"/>
    <lineage>
        <taxon>Eukaryota</taxon>
        <taxon>Haptista</taxon>
        <taxon>Haptophyta</taxon>
        <taxon>Pavlovophyceae</taxon>
        <taxon>Pavlovales</taxon>
        <taxon>Pavlovaceae</taxon>
        <taxon>Diacronema</taxon>
    </lineage>
</organism>
<evidence type="ECO:0000313" key="1">
    <source>
        <dbReference type="EMBL" id="KAG8459108.1"/>
    </source>
</evidence>
<reference evidence="1" key="1">
    <citation type="submission" date="2021-05" db="EMBL/GenBank/DDBJ databases">
        <title>The genome of the haptophyte Pavlova lutheri (Diacronema luteri, Pavlovales) - a model for lipid biosynthesis in eukaryotic algae.</title>
        <authorList>
            <person name="Hulatt C.J."/>
            <person name="Posewitz M.C."/>
        </authorList>
    </citation>
    <scope>NUCLEOTIDE SEQUENCE</scope>
    <source>
        <strain evidence="1">NIVA-4/92</strain>
    </source>
</reference>
<dbReference type="SUPFAM" id="SSF47576">
    <property type="entry name" value="Calponin-homology domain, CH-domain"/>
    <property type="match status" value="1"/>
</dbReference>
<comment type="caution">
    <text evidence="1">The sequence shown here is derived from an EMBL/GenBank/DDBJ whole genome shotgun (WGS) entry which is preliminary data.</text>
</comment>
<dbReference type="Proteomes" id="UP000751190">
    <property type="component" value="Unassembled WGS sequence"/>
</dbReference>
<accession>A0A8J5X4F0</accession>
<name>A0A8J5X4F0_DIALT</name>
<evidence type="ECO:0000313" key="2">
    <source>
        <dbReference type="Proteomes" id="UP000751190"/>
    </source>
</evidence>
<dbReference type="Gene3D" id="1.10.418.10">
    <property type="entry name" value="Calponin-like domain"/>
    <property type="match status" value="1"/>
</dbReference>
<keyword evidence="2" id="KW-1185">Reference proteome</keyword>
<dbReference type="InterPro" id="IPR036872">
    <property type="entry name" value="CH_dom_sf"/>
</dbReference>
<sequence>MCGEQLRGMALHDGLRDGDMLSRLVSGVRSSVVRSIHPHAGAREQHFKNIRGFLTACEAERWGSRATSCLSQRTWTGAKTWRAPSAVCARERRLSKLSCRPVPAQLCTGKAAPPIADPCVRAITPRQLRHALACAAELCAIEGWEGAEDGAAGARALLTHMTLALHDMFVRFVQPARPAGAISLAELLGGGGARAHLIRVSRDRRAPGRAARVRRAARARPRAAGGRRDGAAACLLDSHALCAINLVAIGWATKARLRSRAPSS</sequence>
<proteinExistence type="predicted"/>
<gene>
    <name evidence="1" type="ORF">KFE25_002515</name>
</gene>